<evidence type="ECO:0000256" key="1">
    <source>
        <dbReference type="SAM" id="SignalP"/>
    </source>
</evidence>
<keyword evidence="3" id="KW-1185">Reference proteome</keyword>
<accession>A0A5A7S6L9</accession>
<reference evidence="2 3" key="1">
    <citation type="submission" date="2019-07" db="EMBL/GenBank/DDBJ databases">
        <title>Rhodococcus cavernicolus sp. nov., isolated from a cave.</title>
        <authorList>
            <person name="Lee S.D."/>
        </authorList>
    </citation>
    <scope>NUCLEOTIDE SEQUENCE [LARGE SCALE GENOMIC DNA]</scope>
    <source>
        <strain evidence="2 3">C1-24</strain>
    </source>
</reference>
<dbReference type="EMBL" id="VLNY01000009">
    <property type="protein sequence ID" value="KAA0021526.1"/>
    <property type="molecule type" value="Genomic_DNA"/>
</dbReference>
<dbReference type="RefSeq" id="WP_149431730.1">
    <property type="nucleotide sequence ID" value="NZ_VLNY01000009.1"/>
</dbReference>
<name>A0A5A7S6L9_9NOCA</name>
<dbReference type="OrthoDB" id="4558968at2"/>
<organism evidence="2 3">
    <name type="scientific">Antrihabitans cavernicola</name>
    <dbReference type="NCBI Taxonomy" id="2495913"/>
    <lineage>
        <taxon>Bacteria</taxon>
        <taxon>Bacillati</taxon>
        <taxon>Actinomycetota</taxon>
        <taxon>Actinomycetes</taxon>
        <taxon>Mycobacteriales</taxon>
        <taxon>Nocardiaceae</taxon>
        <taxon>Antrihabitans</taxon>
    </lineage>
</organism>
<evidence type="ECO:0000313" key="3">
    <source>
        <dbReference type="Proteomes" id="UP000322244"/>
    </source>
</evidence>
<gene>
    <name evidence="2" type="ORF">FOY51_18420</name>
</gene>
<keyword evidence="1" id="KW-0732">Signal</keyword>
<dbReference type="AlphaFoldDB" id="A0A5A7S6L9"/>
<proteinExistence type="predicted"/>
<evidence type="ECO:0000313" key="2">
    <source>
        <dbReference type="EMBL" id="KAA0021526.1"/>
    </source>
</evidence>
<dbReference type="Proteomes" id="UP000322244">
    <property type="component" value="Unassembled WGS sequence"/>
</dbReference>
<feature type="chain" id="PRO_5038619437" evidence="1">
    <location>
        <begin position="21"/>
        <end position="145"/>
    </location>
</feature>
<comment type="caution">
    <text evidence="2">The sequence shown here is derived from an EMBL/GenBank/DDBJ whole genome shotgun (WGS) entry which is preliminary data.</text>
</comment>
<feature type="signal peptide" evidence="1">
    <location>
        <begin position="1"/>
        <end position="20"/>
    </location>
</feature>
<protein>
    <submittedName>
        <fullName evidence="2">Uncharacterized protein</fullName>
    </submittedName>
</protein>
<sequence>MKARAIVGILSGLIAAGVVAGAGNAAADPVVTSFPLSSTGFTGDPWPISTETVTATTGQVPGRTVFDVTPMCNAFNPSLCMSAHVMDVHWVNLSTGAAGTTPVGPFHTMIYPPGVFTGAGQIVATVTWSDGASTLVPGFETFAAT</sequence>